<dbReference type="EMBL" id="BMEA01000001">
    <property type="protein sequence ID" value="GGB78346.1"/>
    <property type="molecule type" value="Genomic_DNA"/>
</dbReference>
<dbReference type="InterPro" id="IPR043714">
    <property type="entry name" value="DUF5655"/>
</dbReference>
<reference evidence="2" key="1">
    <citation type="journal article" date="2014" name="Int. J. Syst. Evol. Microbiol.">
        <title>Complete genome sequence of Corynebacterium casei LMG S-19264T (=DSM 44701T), isolated from a smear-ripened cheese.</title>
        <authorList>
            <consortium name="US DOE Joint Genome Institute (JGI-PGF)"/>
            <person name="Walter F."/>
            <person name="Albersmeier A."/>
            <person name="Kalinowski J."/>
            <person name="Ruckert C."/>
        </authorList>
    </citation>
    <scope>NUCLEOTIDE SEQUENCE</scope>
    <source>
        <strain evidence="2">CGMCC 1.10749</strain>
    </source>
</reference>
<evidence type="ECO:0000313" key="2">
    <source>
        <dbReference type="EMBL" id="GGB78346.1"/>
    </source>
</evidence>
<evidence type="ECO:0000313" key="3">
    <source>
        <dbReference type="Proteomes" id="UP000628079"/>
    </source>
</evidence>
<name>A0A8H9FTM2_9MICO</name>
<dbReference type="RefSeq" id="WP_035946212.1">
    <property type="nucleotide sequence ID" value="NZ_BMEA01000001.1"/>
</dbReference>
<dbReference type="Pfam" id="PF18899">
    <property type="entry name" value="DUF5655"/>
    <property type="match status" value="1"/>
</dbReference>
<sequence length="122" mass="13570">MTPDPDPVGDFFDGHPEGAAVAAAVVAAVDELGPHTVRVTRSQVAFRRRVAFAWLWRPAQYVRSEVPAVLSIGLATRDTSPRWKEVVQPSPGRWMHHLELSRPEEVDDDVRDWLLTAYDAAG</sequence>
<protein>
    <recommendedName>
        <fullName evidence="1">DUF5655 domain-containing protein</fullName>
    </recommendedName>
</protein>
<evidence type="ECO:0000259" key="1">
    <source>
        <dbReference type="Pfam" id="PF18899"/>
    </source>
</evidence>
<feature type="domain" description="DUF5655" evidence="1">
    <location>
        <begin position="10"/>
        <end position="119"/>
    </location>
</feature>
<organism evidence="2 3">
    <name type="scientific">Knoellia flava</name>
    <dbReference type="NCBI Taxonomy" id="913969"/>
    <lineage>
        <taxon>Bacteria</taxon>
        <taxon>Bacillati</taxon>
        <taxon>Actinomycetota</taxon>
        <taxon>Actinomycetes</taxon>
        <taxon>Micrococcales</taxon>
        <taxon>Intrasporangiaceae</taxon>
        <taxon>Knoellia</taxon>
    </lineage>
</organism>
<dbReference type="Proteomes" id="UP000628079">
    <property type="component" value="Unassembled WGS sequence"/>
</dbReference>
<dbReference type="AlphaFoldDB" id="A0A8H9FTM2"/>
<accession>A0A8H9FTM2</accession>
<gene>
    <name evidence="2" type="ORF">GCM10011314_17540</name>
</gene>
<reference evidence="2" key="2">
    <citation type="submission" date="2020-09" db="EMBL/GenBank/DDBJ databases">
        <authorList>
            <person name="Sun Q."/>
            <person name="Zhou Y."/>
        </authorList>
    </citation>
    <scope>NUCLEOTIDE SEQUENCE</scope>
    <source>
        <strain evidence="2">CGMCC 1.10749</strain>
    </source>
</reference>
<comment type="caution">
    <text evidence="2">The sequence shown here is derived from an EMBL/GenBank/DDBJ whole genome shotgun (WGS) entry which is preliminary data.</text>
</comment>
<proteinExistence type="predicted"/>